<name>M2B595_9BACT</name>
<reference evidence="1" key="1">
    <citation type="submission" date="2012-11" db="EMBL/GenBank/DDBJ databases">
        <title>Permanent draft genomes of Rhodopirellula europaea strain SH398 and 6C.</title>
        <authorList>
            <person name="Richter M."/>
            <person name="Richter-Heitmann T."/>
            <person name="Frank C."/>
            <person name="Harder J."/>
            <person name="Glockner F.O."/>
        </authorList>
    </citation>
    <scope>NUCLEOTIDE SEQUENCE</scope>
    <source>
        <strain evidence="1">6C</strain>
    </source>
</reference>
<comment type="caution">
    <text evidence="1">The sequence shown here is derived from an EMBL/GenBank/DDBJ whole genome shotgun (WGS) entry which is preliminary data.</text>
</comment>
<evidence type="ECO:0000313" key="2">
    <source>
        <dbReference type="Proteomes" id="UP000011529"/>
    </source>
</evidence>
<dbReference type="AlphaFoldDB" id="M2B595"/>
<keyword evidence="2" id="KW-1185">Reference proteome</keyword>
<proteinExistence type="predicted"/>
<accession>M2B595</accession>
<reference evidence="1" key="2">
    <citation type="journal article" date="2013" name="Mar. Genomics">
        <title>Expression of sulfatases in Rhodopirellula baltica and the diversity of sulfatases in the genus Rhodopirellula.</title>
        <authorList>
            <person name="Wegner C.E."/>
            <person name="Richter-Heitmann T."/>
            <person name="Klindworth A."/>
            <person name="Klockow C."/>
            <person name="Richter M."/>
            <person name="Achstetter T."/>
            <person name="Glockner F.O."/>
            <person name="Harder J."/>
        </authorList>
    </citation>
    <scope>NUCLEOTIDE SEQUENCE [LARGE SCALE GENOMIC DNA]</scope>
    <source>
        <strain evidence="1">6C</strain>
    </source>
</reference>
<dbReference type="PATRIC" id="fig|1263867.3.peg.2475"/>
<dbReference type="EMBL" id="ANMO01000113">
    <property type="protein sequence ID" value="EMB16918.1"/>
    <property type="molecule type" value="Genomic_DNA"/>
</dbReference>
<evidence type="ECO:0000313" key="1">
    <source>
        <dbReference type="EMBL" id="EMB16918.1"/>
    </source>
</evidence>
<protein>
    <submittedName>
        <fullName evidence="1">Uncharacterized protein</fullName>
    </submittedName>
</protein>
<sequence>MPLQRVQSDQTTLSSRINTLGGIQWVGRTLANNVRERALGCRHETNRSLSVHFSCSFLANPPPIATVW</sequence>
<organism evidence="1 2">
    <name type="scientific">Rhodopirellula europaea 6C</name>
    <dbReference type="NCBI Taxonomy" id="1263867"/>
    <lineage>
        <taxon>Bacteria</taxon>
        <taxon>Pseudomonadati</taxon>
        <taxon>Planctomycetota</taxon>
        <taxon>Planctomycetia</taxon>
        <taxon>Pirellulales</taxon>
        <taxon>Pirellulaceae</taxon>
        <taxon>Rhodopirellula</taxon>
    </lineage>
</organism>
<dbReference type="Proteomes" id="UP000011529">
    <property type="component" value="Unassembled WGS sequence"/>
</dbReference>
<gene>
    <name evidence="1" type="ORF">RE6C_02321</name>
</gene>